<proteinExistence type="predicted"/>
<evidence type="ECO:0000313" key="1">
    <source>
        <dbReference type="EMBL" id="OXA37570.1"/>
    </source>
</evidence>
<comment type="caution">
    <text evidence="1">The sequence shown here is derived from an EMBL/GenBank/DDBJ whole genome shotgun (WGS) entry which is preliminary data.</text>
</comment>
<evidence type="ECO:0000313" key="2">
    <source>
        <dbReference type="Proteomes" id="UP000198287"/>
    </source>
</evidence>
<accession>A0A226CXS2</accession>
<dbReference type="AlphaFoldDB" id="A0A226CXS2"/>
<keyword evidence="2" id="KW-1185">Reference proteome</keyword>
<dbReference type="EMBL" id="LNIX01000055">
    <property type="protein sequence ID" value="OXA37570.1"/>
    <property type="molecule type" value="Genomic_DNA"/>
</dbReference>
<protein>
    <submittedName>
        <fullName evidence="1">Uncharacterized protein</fullName>
    </submittedName>
</protein>
<feature type="non-terminal residue" evidence="1">
    <location>
        <position position="1"/>
    </location>
</feature>
<dbReference type="Proteomes" id="UP000198287">
    <property type="component" value="Unassembled WGS sequence"/>
</dbReference>
<sequence>SLVSYSLARTKSSATYLSRNYYAEQKRKSCPADFSRGILVKLHLNSSTPCQQGADNEVLVSQSMSKASGTNRAPRQQNWPFIIYGGCSPLSTSMATPPLFPYWQNRAVPPGENYRYLITD</sequence>
<name>A0A226CXS2_FOLCA</name>
<organism evidence="1 2">
    <name type="scientific">Folsomia candida</name>
    <name type="common">Springtail</name>
    <dbReference type="NCBI Taxonomy" id="158441"/>
    <lineage>
        <taxon>Eukaryota</taxon>
        <taxon>Metazoa</taxon>
        <taxon>Ecdysozoa</taxon>
        <taxon>Arthropoda</taxon>
        <taxon>Hexapoda</taxon>
        <taxon>Collembola</taxon>
        <taxon>Entomobryomorpha</taxon>
        <taxon>Isotomoidea</taxon>
        <taxon>Isotomidae</taxon>
        <taxon>Proisotominae</taxon>
        <taxon>Folsomia</taxon>
    </lineage>
</organism>
<reference evidence="1 2" key="1">
    <citation type="submission" date="2015-12" db="EMBL/GenBank/DDBJ databases">
        <title>The genome of Folsomia candida.</title>
        <authorList>
            <person name="Faddeeva A."/>
            <person name="Derks M.F."/>
            <person name="Anvar Y."/>
            <person name="Smit S."/>
            <person name="Van Straalen N."/>
            <person name="Roelofs D."/>
        </authorList>
    </citation>
    <scope>NUCLEOTIDE SEQUENCE [LARGE SCALE GENOMIC DNA]</scope>
    <source>
        <strain evidence="1 2">VU population</strain>
        <tissue evidence="1">Whole body</tissue>
    </source>
</reference>
<gene>
    <name evidence="1" type="ORF">Fcan01_27612</name>
</gene>